<dbReference type="Pfam" id="PF00356">
    <property type="entry name" value="LacI"/>
    <property type="match status" value="1"/>
</dbReference>
<evidence type="ECO:0000313" key="8">
    <source>
        <dbReference type="EMBL" id="CAB4866236.1"/>
    </source>
</evidence>
<name>A0A6J6PJ57_9ZZZZ</name>
<dbReference type="CDD" id="cd06267">
    <property type="entry name" value="PBP1_LacI_sugar_binding-like"/>
    <property type="match status" value="1"/>
</dbReference>
<evidence type="ECO:0000313" key="9">
    <source>
        <dbReference type="EMBL" id="CAB5027984.1"/>
    </source>
</evidence>
<dbReference type="Gene3D" id="3.40.50.2300">
    <property type="match status" value="2"/>
</dbReference>
<dbReference type="InterPro" id="IPR000843">
    <property type="entry name" value="HTH_LacI"/>
</dbReference>
<dbReference type="EMBL" id="CAFBPJ010000192">
    <property type="protein sequence ID" value="CAB5027984.1"/>
    <property type="molecule type" value="Genomic_DNA"/>
</dbReference>
<dbReference type="InterPro" id="IPR028082">
    <property type="entry name" value="Peripla_BP_I"/>
</dbReference>
<dbReference type="EMBL" id="CAFBLV010000053">
    <property type="protein sequence ID" value="CAB4866236.1"/>
    <property type="molecule type" value="Genomic_DNA"/>
</dbReference>
<evidence type="ECO:0000256" key="4">
    <source>
        <dbReference type="ARBA" id="ARBA00023163"/>
    </source>
</evidence>
<evidence type="ECO:0000313" key="6">
    <source>
        <dbReference type="EMBL" id="CAB4698699.1"/>
    </source>
</evidence>
<dbReference type="InterPro" id="IPR001761">
    <property type="entry name" value="Peripla_BP/Lac1_sug-bd_dom"/>
</dbReference>
<dbReference type="EMBL" id="CAEZZA010000157">
    <property type="protein sequence ID" value="CAB4755214.1"/>
    <property type="molecule type" value="Genomic_DNA"/>
</dbReference>
<dbReference type="GO" id="GO:0003700">
    <property type="term" value="F:DNA-binding transcription factor activity"/>
    <property type="evidence" value="ECO:0007669"/>
    <property type="project" value="TreeGrafter"/>
</dbReference>
<dbReference type="Pfam" id="PF00532">
    <property type="entry name" value="Peripla_BP_1"/>
    <property type="match status" value="1"/>
</dbReference>
<sequence length="357" mass="37913">MIANRRVSAAAVARAAGVSPATVSYAFNGRLGVSEEVRLRILELAEAMGHTPPARISQKIRQKTRVLGLVVTDIANPFYTEVAAGVIDAARAHGYEVFLAHTQEDPQVLASTIETMIERRVDGVVLAVLHPDDGDVIRALRRAQTPVVQLSRRIEHVEADFVGIDDKAAATSIMEHVLSHGYTEIATITGPRNSSASAAREDAFAATAFLNGISPSSNRRVRTYLSEEGGLRAVQELLTGGQVPQAIVCGSDAIALGVLSGLRAHGLRVPEDVAVTGFDGLLPGIAPLIDLTTISQPRRRMAVSAVDLLIRRLNGVGGNPQQLVLGHALRIGTTCGCPSTISPENDHFPANKLSFIV</sequence>
<dbReference type="CDD" id="cd01392">
    <property type="entry name" value="HTH_LacI"/>
    <property type="match status" value="1"/>
</dbReference>
<evidence type="ECO:0000256" key="2">
    <source>
        <dbReference type="ARBA" id="ARBA00023015"/>
    </source>
</evidence>
<organism evidence="6">
    <name type="scientific">freshwater metagenome</name>
    <dbReference type="NCBI Taxonomy" id="449393"/>
    <lineage>
        <taxon>unclassified sequences</taxon>
        <taxon>metagenomes</taxon>
        <taxon>ecological metagenomes</taxon>
    </lineage>
</organism>
<reference evidence="6" key="1">
    <citation type="submission" date="2020-05" db="EMBL/GenBank/DDBJ databases">
        <authorList>
            <person name="Chiriac C."/>
            <person name="Salcher M."/>
            <person name="Ghai R."/>
            <person name="Kavagutti S V."/>
        </authorList>
    </citation>
    <scope>NUCLEOTIDE SEQUENCE</scope>
</reference>
<protein>
    <submittedName>
        <fullName evidence="6">Unannotated protein</fullName>
    </submittedName>
</protein>
<dbReference type="PROSITE" id="PS50932">
    <property type="entry name" value="HTH_LACI_2"/>
    <property type="match status" value="1"/>
</dbReference>
<gene>
    <name evidence="6" type="ORF">UFOPK2625_00400</name>
    <name evidence="7" type="ORF">UFOPK2809_01093</name>
    <name evidence="8" type="ORF">UFOPK3425_00398</name>
    <name evidence="9" type="ORF">UFOPK4092_01360</name>
</gene>
<dbReference type="SUPFAM" id="SSF47413">
    <property type="entry name" value="lambda repressor-like DNA-binding domains"/>
    <property type="match status" value="1"/>
</dbReference>
<dbReference type="EMBL" id="CAEZXZ010000040">
    <property type="protein sequence ID" value="CAB4698699.1"/>
    <property type="molecule type" value="Genomic_DNA"/>
</dbReference>
<evidence type="ECO:0000259" key="5">
    <source>
        <dbReference type="PROSITE" id="PS50932"/>
    </source>
</evidence>
<keyword evidence="4" id="KW-0804">Transcription</keyword>
<dbReference type="SMART" id="SM00354">
    <property type="entry name" value="HTH_LACI"/>
    <property type="match status" value="1"/>
</dbReference>
<dbReference type="Gene3D" id="1.10.260.40">
    <property type="entry name" value="lambda repressor-like DNA-binding domains"/>
    <property type="match status" value="1"/>
</dbReference>
<feature type="domain" description="HTH lacI-type" evidence="5">
    <location>
        <begin position="7"/>
        <end position="59"/>
    </location>
</feature>
<evidence type="ECO:0000313" key="7">
    <source>
        <dbReference type="EMBL" id="CAB4755214.1"/>
    </source>
</evidence>
<dbReference type="GO" id="GO:0000976">
    <property type="term" value="F:transcription cis-regulatory region binding"/>
    <property type="evidence" value="ECO:0007669"/>
    <property type="project" value="TreeGrafter"/>
</dbReference>
<keyword evidence="3" id="KW-0238">DNA-binding</keyword>
<dbReference type="SUPFAM" id="SSF53822">
    <property type="entry name" value="Periplasmic binding protein-like I"/>
    <property type="match status" value="1"/>
</dbReference>
<dbReference type="PANTHER" id="PTHR30146">
    <property type="entry name" value="LACI-RELATED TRANSCRIPTIONAL REPRESSOR"/>
    <property type="match status" value="1"/>
</dbReference>
<keyword evidence="2" id="KW-0805">Transcription regulation</keyword>
<dbReference type="AlphaFoldDB" id="A0A6J6PJ57"/>
<accession>A0A6J6PJ57</accession>
<proteinExistence type="predicted"/>
<dbReference type="InterPro" id="IPR010982">
    <property type="entry name" value="Lambda_DNA-bd_dom_sf"/>
</dbReference>
<keyword evidence="1" id="KW-0678">Repressor</keyword>
<evidence type="ECO:0000256" key="3">
    <source>
        <dbReference type="ARBA" id="ARBA00023125"/>
    </source>
</evidence>
<dbReference type="PANTHER" id="PTHR30146:SF148">
    <property type="entry name" value="HTH-TYPE TRANSCRIPTIONAL REPRESSOR PURR-RELATED"/>
    <property type="match status" value="1"/>
</dbReference>
<evidence type="ECO:0000256" key="1">
    <source>
        <dbReference type="ARBA" id="ARBA00022491"/>
    </source>
</evidence>